<accession>A0A4P9ZQQ2</accession>
<reference evidence="4" key="1">
    <citation type="journal article" date="2018" name="Nat. Microbiol.">
        <title>Leveraging single-cell genomics to expand the fungal tree of life.</title>
        <authorList>
            <person name="Ahrendt S.R."/>
            <person name="Quandt C.A."/>
            <person name="Ciobanu D."/>
            <person name="Clum A."/>
            <person name="Salamov A."/>
            <person name="Andreopoulos B."/>
            <person name="Cheng J.F."/>
            <person name="Woyke T."/>
            <person name="Pelin A."/>
            <person name="Henrissat B."/>
            <person name="Reynolds N.K."/>
            <person name="Benny G.L."/>
            <person name="Smith M.E."/>
            <person name="James T.Y."/>
            <person name="Grigoriev I.V."/>
        </authorList>
    </citation>
    <scope>NUCLEOTIDE SEQUENCE [LARGE SCALE GENOMIC DNA]</scope>
    <source>
        <strain evidence="4">RSA 468</strain>
    </source>
</reference>
<name>A0A4P9ZQQ2_9FUNG</name>
<feature type="compositionally biased region" description="Polar residues" evidence="1">
    <location>
        <begin position="40"/>
        <end position="105"/>
    </location>
</feature>
<organism evidence="2 4">
    <name type="scientific">Dimargaris cristalligena</name>
    <dbReference type="NCBI Taxonomy" id="215637"/>
    <lineage>
        <taxon>Eukaryota</taxon>
        <taxon>Fungi</taxon>
        <taxon>Fungi incertae sedis</taxon>
        <taxon>Zoopagomycota</taxon>
        <taxon>Kickxellomycotina</taxon>
        <taxon>Dimargaritomycetes</taxon>
        <taxon>Dimargaritales</taxon>
        <taxon>Dimargaritaceae</taxon>
        <taxon>Dimargaris</taxon>
    </lineage>
</organism>
<dbReference type="EMBL" id="ML002820">
    <property type="protein sequence ID" value="RKP35645.1"/>
    <property type="molecule type" value="Genomic_DNA"/>
</dbReference>
<feature type="region of interest" description="Disordered" evidence="1">
    <location>
        <begin position="37"/>
        <end position="140"/>
    </location>
</feature>
<feature type="compositionally biased region" description="Polar residues" evidence="1">
    <location>
        <begin position="114"/>
        <end position="134"/>
    </location>
</feature>
<sequence length="140" mass="14825">MESVLLSLTTTPVSAFQTTTQIPKHFIRANTVPQALPGLQNKSAINKTGVQGTSSNNIPIHSNTTPQELPGHQSKSTGNEATVQNTRFNSKTVPQLPSDQQSRVTGNKAGVQGTGLNNNAAQPVTSPRLQSGQQDMPDVI</sequence>
<evidence type="ECO:0000313" key="2">
    <source>
        <dbReference type="EMBL" id="RKP35645.1"/>
    </source>
</evidence>
<protein>
    <submittedName>
        <fullName evidence="2">Uncharacterized protein</fullName>
    </submittedName>
</protein>
<evidence type="ECO:0000256" key="1">
    <source>
        <dbReference type="SAM" id="MobiDB-lite"/>
    </source>
</evidence>
<keyword evidence="4" id="KW-1185">Reference proteome</keyword>
<dbReference type="AlphaFoldDB" id="A0A4P9ZQQ2"/>
<dbReference type="Proteomes" id="UP000268162">
    <property type="component" value="Unassembled WGS sequence"/>
</dbReference>
<gene>
    <name evidence="2" type="ORF">BJ085DRAFT_28278</name>
    <name evidence="3" type="ORF">BJ085DRAFT_28282</name>
</gene>
<evidence type="ECO:0000313" key="4">
    <source>
        <dbReference type="Proteomes" id="UP000268162"/>
    </source>
</evidence>
<reference evidence="2" key="2">
    <citation type="submission" date="2018-05" db="EMBL/GenBank/DDBJ databases">
        <title>Leveraging single-cell genomics to expand the Fungal Tree of Life.</title>
        <authorList>
            <consortium name="DOE Joint Genome Institute"/>
            <person name="Ahrendt S.R."/>
            <person name="Quandt C.A."/>
            <person name="Ciobanu D."/>
            <person name="Clum A."/>
            <person name="Salamov A."/>
            <person name="Andreopoulos B."/>
            <person name="Cheng J.-F."/>
            <person name="Woyke T."/>
            <person name="Pelin A."/>
            <person name="Henrissat B."/>
            <person name="Reynolds N."/>
            <person name="Benny G.L."/>
            <person name="Smith M.E."/>
            <person name="James T.Y."/>
            <person name="Grigoriev I.V."/>
        </authorList>
    </citation>
    <scope>NUCLEOTIDE SEQUENCE</scope>
    <source>
        <strain evidence="2">RSA 468</strain>
    </source>
</reference>
<proteinExistence type="predicted"/>
<dbReference type="EMBL" id="ML002820">
    <property type="protein sequence ID" value="RKP35649.1"/>
    <property type="molecule type" value="Genomic_DNA"/>
</dbReference>
<evidence type="ECO:0000313" key="3">
    <source>
        <dbReference type="EMBL" id="RKP35649.1"/>
    </source>
</evidence>